<evidence type="ECO:0008006" key="4">
    <source>
        <dbReference type="Google" id="ProtNLM"/>
    </source>
</evidence>
<name>A0AAW0RJY5_9HYPO</name>
<feature type="non-terminal residue" evidence="2">
    <location>
        <position position="1"/>
    </location>
</feature>
<dbReference type="SMART" id="SM00028">
    <property type="entry name" value="TPR"/>
    <property type="match status" value="3"/>
</dbReference>
<evidence type="ECO:0000313" key="3">
    <source>
        <dbReference type="Proteomes" id="UP001397290"/>
    </source>
</evidence>
<dbReference type="Pfam" id="PF13374">
    <property type="entry name" value="TPR_10"/>
    <property type="match status" value="1"/>
</dbReference>
<dbReference type="SUPFAM" id="SSF48452">
    <property type="entry name" value="TPR-like"/>
    <property type="match status" value="2"/>
</dbReference>
<gene>
    <name evidence="2" type="ORF">G3M48_008886</name>
</gene>
<protein>
    <recommendedName>
        <fullName evidence="4">NB-ARC domain-containing protein</fullName>
    </recommendedName>
</protein>
<dbReference type="InterPro" id="IPR027417">
    <property type="entry name" value="P-loop_NTPase"/>
</dbReference>
<dbReference type="Proteomes" id="UP001397290">
    <property type="component" value="Unassembled WGS sequence"/>
</dbReference>
<dbReference type="InterPro" id="IPR011717">
    <property type="entry name" value="TPR-4"/>
</dbReference>
<sequence>SCLPTREYPAYLISILPASIYPTYPLYEYPTCPPTSILLVCPRVSCLPAHQYPACLPASILLARPPVSCLPAREYPAYPPASILLACEYPAYLIPRYPAYLPASILLARLRVSCLPASILLARPPVSCLSAREYPACSPASILLACEYPACPPASILLASSREYPACPRVSCLPASILPASILPTSILLTLSREYPAYPRVSCLPYPPLSIIAGTVGVADVSIRIITFLVDIKEASDKIQDEITILSQEVSSLLAVNESIGDFFHSRHDLGSFDESLEEGSPADKLWKNLAQLLQQSRVTIEQLEALLNEVVGKRGYQVTGKIDSLRKTIRRRGRDGDYMQIRQRLVNYQSGFQMLLNALNLYYTVKSHPPKDLAVGNLSESLRRQNIKLQSRIGKLRQELKQSSDSTELHDSLVSADAVASLIRFNEHFYTPQNVSSYYTGRQKQLAELASILDVRGSRQRQKHQKRFIITGLGGSGKTQFCCKFAQDNREHFWGIFWIDGSSFENAQHSFAEIAKIGGLAPNENAAKNWLSSLQHPWLLLIDNADEEEMDLMQCFPSGERGVILTTTRNPTNIRYGTEDKLCFHFEKLEEEEASDLLLAAAAFPRPWGIPTRKQAVKIAQVLGYLPLALIHAGKAILEKFCSLADYTEYYERSWNKIRRNRSRSPSRGREVDNTSSMCVYSSYEMIYVGLESKQDQRSKDALQLLKIFSFFHRENIELDLLKTAAMNPRREREDAQAKQQDDPVHSQRSPGPRDWRSTIHSWMVSIAGQLANSSSVLPEVLRDEDDVPFDEDRLRVALSLLVRLGMGTLQDENNSYWMHPLVHTWVRQRPGTSTGEQAIWCRAAATVLVQSVFFGAPRAYAARNDRMQRQIRLHVEHVLKLQDSIGRRIAKNQTALRRPWPLSWLMPRPKFGAFEATEYAKFSLVYLQCGEYAKAEELQLRVKDYLFSKVGPVSEYGIEMALLLSHNYVLQTRNNEARHLQHEVLKSAQQYYGMSHPKTLQVMDNLGATCLLCSRLSEAQRLHEEVIQKLTKDESFGPEHESTWTAVDNLSKVKLRYVDNAAAIRLQRQAYMGFERILGPTHQKTLEAKDNLAGIYGFAGVHQLSLAQQMSDEVLQVRIRDLGREHPLTLKSMLTLAKIKTALNQFEEAEAIFLEGLPAAERNLGKSHLGTLTARIWLAHLYWRQGRYSEAADIWEHVIEKRNFQQSKREDGEHGDRAQAMWFLVHCYEDQGRIVKALELCEQLHELLRGFGGDTLAQQHKLWKYVEEKTEMLRRLTAELDMSGDGADKALTPLTTTRSCLIPPKKVIADCTY</sequence>
<dbReference type="GO" id="GO:0042802">
    <property type="term" value="F:identical protein binding"/>
    <property type="evidence" value="ECO:0007669"/>
    <property type="project" value="InterPro"/>
</dbReference>
<evidence type="ECO:0000313" key="2">
    <source>
        <dbReference type="EMBL" id="KAK8142370.1"/>
    </source>
</evidence>
<keyword evidence="3" id="KW-1185">Reference proteome</keyword>
<dbReference type="Pfam" id="PF13424">
    <property type="entry name" value="TPR_12"/>
    <property type="match status" value="1"/>
</dbReference>
<dbReference type="PANTHER" id="PTHR46082">
    <property type="entry name" value="ATP/GTP-BINDING PROTEIN-RELATED"/>
    <property type="match status" value="1"/>
</dbReference>
<dbReference type="InterPro" id="IPR053137">
    <property type="entry name" value="NLR-like"/>
</dbReference>
<feature type="compositionally biased region" description="Basic and acidic residues" evidence="1">
    <location>
        <begin position="730"/>
        <end position="756"/>
    </location>
</feature>
<dbReference type="InterPro" id="IPR019734">
    <property type="entry name" value="TPR_rpt"/>
</dbReference>
<proteinExistence type="predicted"/>
<dbReference type="GO" id="GO:0043531">
    <property type="term" value="F:ADP binding"/>
    <property type="evidence" value="ECO:0007669"/>
    <property type="project" value="InterPro"/>
</dbReference>
<dbReference type="EMBL" id="JAAHCF010000691">
    <property type="protein sequence ID" value="KAK8142370.1"/>
    <property type="molecule type" value="Genomic_DNA"/>
</dbReference>
<dbReference type="Gene3D" id="1.25.40.10">
    <property type="entry name" value="Tetratricopeptide repeat domain"/>
    <property type="match status" value="2"/>
</dbReference>
<dbReference type="PANTHER" id="PTHR46082:SF6">
    <property type="entry name" value="AAA+ ATPASE DOMAIN-CONTAINING PROTEIN-RELATED"/>
    <property type="match status" value="1"/>
</dbReference>
<dbReference type="Gene3D" id="3.40.50.300">
    <property type="entry name" value="P-loop containing nucleotide triphosphate hydrolases"/>
    <property type="match status" value="1"/>
</dbReference>
<dbReference type="SUPFAM" id="SSF52540">
    <property type="entry name" value="P-loop containing nucleoside triphosphate hydrolases"/>
    <property type="match status" value="1"/>
</dbReference>
<reference evidence="2 3" key="1">
    <citation type="submission" date="2020-02" db="EMBL/GenBank/DDBJ databases">
        <title>Comparative genomics of the hypocrealean fungal genus Beauvera.</title>
        <authorList>
            <person name="Showalter D.N."/>
            <person name="Bushley K.E."/>
            <person name="Rehner S.A."/>
        </authorList>
    </citation>
    <scope>NUCLEOTIDE SEQUENCE [LARGE SCALE GENOMIC DNA]</scope>
    <source>
        <strain evidence="2 3">ARSEF4384</strain>
    </source>
</reference>
<dbReference type="Pfam" id="PF07721">
    <property type="entry name" value="TPR_4"/>
    <property type="match status" value="1"/>
</dbReference>
<organism evidence="2 3">
    <name type="scientific">Beauveria asiatica</name>
    <dbReference type="NCBI Taxonomy" id="1069075"/>
    <lineage>
        <taxon>Eukaryota</taxon>
        <taxon>Fungi</taxon>
        <taxon>Dikarya</taxon>
        <taxon>Ascomycota</taxon>
        <taxon>Pezizomycotina</taxon>
        <taxon>Sordariomycetes</taxon>
        <taxon>Hypocreomycetidae</taxon>
        <taxon>Hypocreales</taxon>
        <taxon>Cordycipitaceae</taxon>
        <taxon>Beauveria</taxon>
    </lineage>
</organism>
<accession>A0AAW0RJY5</accession>
<comment type="caution">
    <text evidence="2">The sequence shown here is derived from an EMBL/GenBank/DDBJ whole genome shotgun (WGS) entry which is preliminary data.</text>
</comment>
<dbReference type="InterPro" id="IPR011990">
    <property type="entry name" value="TPR-like_helical_dom_sf"/>
</dbReference>
<evidence type="ECO:0000256" key="1">
    <source>
        <dbReference type="SAM" id="MobiDB-lite"/>
    </source>
</evidence>
<feature type="region of interest" description="Disordered" evidence="1">
    <location>
        <begin position="729"/>
        <end position="756"/>
    </location>
</feature>